<dbReference type="EMBL" id="CM042009">
    <property type="protein sequence ID" value="KAI3790672.1"/>
    <property type="molecule type" value="Genomic_DNA"/>
</dbReference>
<sequence>MNKYERQEASKHEDGVDLISSLPDPILILILSGLPSTEELIRTSILSRRWRYLWTSIPSIDLEYRQGRNQKLENKFKEFVYWVLLSRSMDLDSFRLSCSDYYSMSTVEQWIRATVMRNVKQLDLSFSLIEKSEDMVMPHCLVTCASLETDLNFLYECIKAAYDLALPNLKSLELTTTNSHCTDKALIRVLKICPKLESLSLTIERVSYGDTSEDSDETDESEYPKLDEAGNRRILTRNVKWVESFEFNGEKPKLVIDWYGTNNDWLYIHAKWGNKAK</sequence>
<name>A0ACB9H4K1_CICIN</name>
<reference evidence="1 2" key="2">
    <citation type="journal article" date="2022" name="Mol. Ecol. Resour.">
        <title>The genomes of chicory, endive, great burdock and yacon provide insights into Asteraceae paleo-polyploidization history and plant inulin production.</title>
        <authorList>
            <person name="Fan W."/>
            <person name="Wang S."/>
            <person name="Wang H."/>
            <person name="Wang A."/>
            <person name="Jiang F."/>
            <person name="Liu H."/>
            <person name="Zhao H."/>
            <person name="Xu D."/>
            <person name="Zhang Y."/>
        </authorList>
    </citation>
    <scope>NUCLEOTIDE SEQUENCE [LARGE SCALE GENOMIC DNA]</scope>
    <source>
        <strain evidence="2">cv. Punajuju</strain>
        <tissue evidence="1">Leaves</tissue>
    </source>
</reference>
<dbReference type="Proteomes" id="UP001055811">
    <property type="component" value="Linkage Group LG01"/>
</dbReference>
<reference evidence="2" key="1">
    <citation type="journal article" date="2022" name="Mol. Ecol. Resour.">
        <title>The genomes of chicory, endive, great burdock and yacon provide insights into Asteraceae palaeo-polyploidization history and plant inulin production.</title>
        <authorList>
            <person name="Fan W."/>
            <person name="Wang S."/>
            <person name="Wang H."/>
            <person name="Wang A."/>
            <person name="Jiang F."/>
            <person name="Liu H."/>
            <person name="Zhao H."/>
            <person name="Xu D."/>
            <person name="Zhang Y."/>
        </authorList>
    </citation>
    <scope>NUCLEOTIDE SEQUENCE [LARGE SCALE GENOMIC DNA]</scope>
    <source>
        <strain evidence="2">cv. Punajuju</strain>
    </source>
</reference>
<proteinExistence type="predicted"/>
<keyword evidence="2" id="KW-1185">Reference proteome</keyword>
<protein>
    <submittedName>
        <fullName evidence="1">Uncharacterized protein</fullName>
    </submittedName>
</protein>
<evidence type="ECO:0000313" key="1">
    <source>
        <dbReference type="EMBL" id="KAI3790672.1"/>
    </source>
</evidence>
<organism evidence="1 2">
    <name type="scientific">Cichorium intybus</name>
    <name type="common">Chicory</name>
    <dbReference type="NCBI Taxonomy" id="13427"/>
    <lineage>
        <taxon>Eukaryota</taxon>
        <taxon>Viridiplantae</taxon>
        <taxon>Streptophyta</taxon>
        <taxon>Embryophyta</taxon>
        <taxon>Tracheophyta</taxon>
        <taxon>Spermatophyta</taxon>
        <taxon>Magnoliopsida</taxon>
        <taxon>eudicotyledons</taxon>
        <taxon>Gunneridae</taxon>
        <taxon>Pentapetalae</taxon>
        <taxon>asterids</taxon>
        <taxon>campanulids</taxon>
        <taxon>Asterales</taxon>
        <taxon>Asteraceae</taxon>
        <taxon>Cichorioideae</taxon>
        <taxon>Cichorieae</taxon>
        <taxon>Cichoriinae</taxon>
        <taxon>Cichorium</taxon>
    </lineage>
</organism>
<accession>A0ACB9H4K1</accession>
<evidence type="ECO:0000313" key="2">
    <source>
        <dbReference type="Proteomes" id="UP001055811"/>
    </source>
</evidence>
<gene>
    <name evidence="1" type="ORF">L2E82_03891</name>
</gene>
<comment type="caution">
    <text evidence="1">The sequence shown here is derived from an EMBL/GenBank/DDBJ whole genome shotgun (WGS) entry which is preliminary data.</text>
</comment>